<evidence type="ECO:0000313" key="2">
    <source>
        <dbReference type="Proteomes" id="UP000199137"/>
    </source>
</evidence>
<dbReference type="STRING" id="112413.SAMN05421854_11979"/>
<gene>
    <name evidence="1" type="ORF">SAMN05421854_11979</name>
</gene>
<organism evidence="1 2">
    <name type="scientific">Amycolatopsis rubida</name>
    <dbReference type="NCBI Taxonomy" id="112413"/>
    <lineage>
        <taxon>Bacteria</taxon>
        <taxon>Bacillati</taxon>
        <taxon>Actinomycetota</taxon>
        <taxon>Actinomycetes</taxon>
        <taxon>Pseudonocardiales</taxon>
        <taxon>Pseudonocardiaceae</taxon>
        <taxon>Amycolatopsis</taxon>
    </lineage>
</organism>
<reference evidence="1 2" key="1">
    <citation type="submission" date="2016-10" db="EMBL/GenBank/DDBJ databases">
        <authorList>
            <person name="de Groot N.N."/>
        </authorList>
    </citation>
    <scope>NUCLEOTIDE SEQUENCE [LARGE SCALE GENOMIC DNA]</scope>
    <source>
        <strain evidence="1 2">DSM 44637</strain>
    </source>
</reference>
<dbReference type="EMBL" id="FOWC01000019">
    <property type="protein sequence ID" value="SFQ68789.1"/>
    <property type="molecule type" value="Genomic_DNA"/>
</dbReference>
<dbReference type="RefSeq" id="WP_093576811.1">
    <property type="nucleotide sequence ID" value="NZ_FOWC01000019.1"/>
</dbReference>
<dbReference type="AlphaFoldDB" id="A0A1I6AJC7"/>
<evidence type="ECO:0000313" key="1">
    <source>
        <dbReference type="EMBL" id="SFQ68789.1"/>
    </source>
</evidence>
<accession>A0A1I6AJC7</accession>
<name>A0A1I6AJC7_9PSEU</name>
<protein>
    <submittedName>
        <fullName evidence="1">Uncharacterized protein</fullName>
    </submittedName>
</protein>
<dbReference type="Gene3D" id="3.40.50.1110">
    <property type="entry name" value="SGNH hydrolase"/>
    <property type="match status" value="1"/>
</dbReference>
<dbReference type="Proteomes" id="UP000199137">
    <property type="component" value="Unassembled WGS sequence"/>
</dbReference>
<sequence>MPATEPLRQRADRLAALLGDAAGAQILAELQKLAVRRQRPGPAGERIPELGPWRVEPDTALRRTDWPPEELESWAPVEYLPPAGDARRVVLIGESAARGWPFEHGQSCGQVLQRQLGGEGYQCVDLAKTGATGAVLNTLVDRLDLAAPDVVIAFAGNNWAEPFFRLGLAGEIEVRDTLADALREGGYAALRERFLSVVTHAYAQGFLERLAALRQRCPAEVVVVVPEFNLRGWVPPADIETPVLPPAALASWHDLKDRAGHAAETGRWAEIAPLAAAMAALDQGTSSIPGWLRGRAALATGDEAAARAAFEDSRDAVCGLFVRHVPRITRPVQDLLASFARDRGWRCVDLRTVFGAPGLPDPDLFHDYCHLSGPGIERAMAAVADAVTGSPPGTTAPGPGPDRRLRAFGHAHAAAHIAFQGQPVLPVLNRLRAAVDADPGVGPVLAGTLALLDAPRPLWTHPAALRLAEAAELLPFLSGLVQTRCVPPELWTLRECLGELFESAPGSDRDADLLESPTADGHPLPNWRPPLAYHRGMARRSVFAFALARPGDLTLAVTYRMPDAPAGTTADLLVNGAVVATLPSCPQWTSTAAAVDGRLTRRGVNQTGVRWPVPAPDPAACHRADAEALERGEFPSVLPVFGELFEARVLLRNPGAASG</sequence>
<dbReference type="InterPro" id="IPR036514">
    <property type="entry name" value="SGNH_hydro_sf"/>
</dbReference>
<proteinExistence type="predicted"/>
<dbReference type="SUPFAM" id="SSF52266">
    <property type="entry name" value="SGNH hydrolase"/>
    <property type="match status" value="1"/>
</dbReference>